<evidence type="ECO:0000256" key="1">
    <source>
        <dbReference type="SAM" id="MobiDB-lite"/>
    </source>
</evidence>
<gene>
    <name evidence="2" type="ORF">E2C01_061928</name>
</gene>
<accession>A0A5B7HDQ7</accession>
<name>A0A5B7HDQ7_PORTR</name>
<protein>
    <submittedName>
        <fullName evidence="2">Uncharacterized protein</fullName>
    </submittedName>
</protein>
<dbReference type="EMBL" id="VSRR010026703">
    <property type="protein sequence ID" value="MPC67745.1"/>
    <property type="molecule type" value="Genomic_DNA"/>
</dbReference>
<dbReference type="AlphaFoldDB" id="A0A5B7HDQ7"/>
<evidence type="ECO:0000313" key="3">
    <source>
        <dbReference type="Proteomes" id="UP000324222"/>
    </source>
</evidence>
<dbReference type="Proteomes" id="UP000324222">
    <property type="component" value="Unassembled WGS sequence"/>
</dbReference>
<proteinExistence type="predicted"/>
<comment type="caution">
    <text evidence="2">The sequence shown here is derived from an EMBL/GenBank/DDBJ whole genome shotgun (WGS) entry which is preliminary data.</text>
</comment>
<feature type="compositionally biased region" description="Basic and acidic residues" evidence="1">
    <location>
        <begin position="1"/>
        <end position="11"/>
    </location>
</feature>
<organism evidence="2 3">
    <name type="scientific">Portunus trituberculatus</name>
    <name type="common">Swimming crab</name>
    <name type="synonym">Neptunus trituberculatus</name>
    <dbReference type="NCBI Taxonomy" id="210409"/>
    <lineage>
        <taxon>Eukaryota</taxon>
        <taxon>Metazoa</taxon>
        <taxon>Ecdysozoa</taxon>
        <taxon>Arthropoda</taxon>
        <taxon>Crustacea</taxon>
        <taxon>Multicrustacea</taxon>
        <taxon>Malacostraca</taxon>
        <taxon>Eumalacostraca</taxon>
        <taxon>Eucarida</taxon>
        <taxon>Decapoda</taxon>
        <taxon>Pleocyemata</taxon>
        <taxon>Brachyura</taxon>
        <taxon>Eubrachyura</taxon>
        <taxon>Portunoidea</taxon>
        <taxon>Portunidae</taxon>
        <taxon>Portuninae</taxon>
        <taxon>Portunus</taxon>
    </lineage>
</organism>
<sequence length="91" mass="9905">MLSGGPEDRGRYAGGSVCPGGSGRRACQAVRLKSLAVSVFLLCVDKLVWTPREGFNVRLRVSVCIVVRAWEGWLVKKRKDVCGEEIHSSAS</sequence>
<feature type="region of interest" description="Disordered" evidence="1">
    <location>
        <begin position="1"/>
        <end position="23"/>
    </location>
</feature>
<evidence type="ECO:0000313" key="2">
    <source>
        <dbReference type="EMBL" id="MPC67745.1"/>
    </source>
</evidence>
<keyword evidence="3" id="KW-1185">Reference proteome</keyword>
<reference evidence="2 3" key="1">
    <citation type="submission" date="2019-05" db="EMBL/GenBank/DDBJ databases">
        <title>Another draft genome of Portunus trituberculatus and its Hox gene families provides insights of decapod evolution.</title>
        <authorList>
            <person name="Jeong J.-H."/>
            <person name="Song I."/>
            <person name="Kim S."/>
            <person name="Choi T."/>
            <person name="Kim D."/>
            <person name="Ryu S."/>
            <person name="Kim W."/>
        </authorList>
    </citation>
    <scope>NUCLEOTIDE SEQUENCE [LARGE SCALE GENOMIC DNA]</scope>
    <source>
        <tissue evidence="2">Muscle</tissue>
    </source>
</reference>